<dbReference type="InterPro" id="IPR036638">
    <property type="entry name" value="HLH_DNA-bd_sf"/>
</dbReference>
<feature type="non-terminal residue" evidence="3">
    <location>
        <position position="1"/>
    </location>
</feature>
<dbReference type="PROSITE" id="PS50888">
    <property type="entry name" value="BHLH"/>
    <property type="match status" value="1"/>
</dbReference>
<dbReference type="GO" id="GO:0046983">
    <property type="term" value="F:protein dimerization activity"/>
    <property type="evidence" value="ECO:0007669"/>
    <property type="project" value="InterPro"/>
</dbReference>
<dbReference type="InterPro" id="IPR011598">
    <property type="entry name" value="bHLH_dom"/>
</dbReference>
<accession>A0AAV2QXT4</accession>
<dbReference type="Pfam" id="PF00010">
    <property type="entry name" value="HLH"/>
    <property type="match status" value="1"/>
</dbReference>
<protein>
    <recommendedName>
        <fullName evidence="2">BHLH domain-containing protein</fullName>
    </recommendedName>
</protein>
<evidence type="ECO:0000313" key="4">
    <source>
        <dbReference type="Proteomes" id="UP001497623"/>
    </source>
</evidence>
<feature type="compositionally biased region" description="Polar residues" evidence="1">
    <location>
        <begin position="82"/>
        <end position="117"/>
    </location>
</feature>
<keyword evidence="4" id="KW-1185">Reference proteome</keyword>
<organism evidence="3 4">
    <name type="scientific">Meganyctiphanes norvegica</name>
    <name type="common">Northern krill</name>
    <name type="synonym">Thysanopoda norvegica</name>
    <dbReference type="NCBI Taxonomy" id="48144"/>
    <lineage>
        <taxon>Eukaryota</taxon>
        <taxon>Metazoa</taxon>
        <taxon>Ecdysozoa</taxon>
        <taxon>Arthropoda</taxon>
        <taxon>Crustacea</taxon>
        <taxon>Multicrustacea</taxon>
        <taxon>Malacostraca</taxon>
        <taxon>Eumalacostraca</taxon>
        <taxon>Eucarida</taxon>
        <taxon>Euphausiacea</taxon>
        <taxon>Euphausiidae</taxon>
        <taxon>Meganyctiphanes</taxon>
    </lineage>
</organism>
<dbReference type="Gene3D" id="4.10.280.10">
    <property type="entry name" value="Helix-loop-helix DNA-binding domain"/>
    <property type="match status" value="1"/>
</dbReference>
<dbReference type="AlphaFoldDB" id="A0AAV2QXT4"/>
<gene>
    <name evidence="3" type="ORF">MNOR_LOCUS16795</name>
</gene>
<reference evidence="3 4" key="1">
    <citation type="submission" date="2024-05" db="EMBL/GenBank/DDBJ databases">
        <authorList>
            <person name="Wallberg A."/>
        </authorList>
    </citation>
    <scope>NUCLEOTIDE SEQUENCE [LARGE SCALE GENOMIC DNA]</scope>
</reference>
<dbReference type="EMBL" id="CAXKWB010011215">
    <property type="protein sequence ID" value="CAL4100439.1"/>
    <property type="molecule type" value="Genomic_DNA"/>
</dbReference>
<comment type="caution">
    <text evidence="3">The sequence shown here is derived from an EMBL/GenBank/DDBJ whole genome shotgun (WGS) entry which is preliminary data.</text>
</comment>
<evidence type="ECO:0000313" key="3">
    <source>
        <dbReference type="EMBL" id="CAL4100439.1"/>
    </source>
</evidence>
<feature type="region of interest" description="Disordered" evidence="1">
    <location>
        <begin position="60"/>
        <end position="130"/>
    </location>
</feature>
<evidence type="ECO:0000256" key="1">
    <source>
        <dbReference type="SAM" id="MobiDB-lite"/>
    </source>
</evidence>
<dbReference type="Proteomes" id="UP001497623">
    <property type="component" value="Unassembled WGS sequence"/>
</dbReference>
<feature type="domain" description="BHLH" evidence="2">
    <location>
        <begin position="117"/>
        <end position="169"/>
    </location>
</feature>
<dbReference type="SUPFAM" id="SSF47459">
    <property type="entry name" value="HLH, helix-loop-helix DNA-binding domain"/>
    <property type="match status" value="1"/>
</dbReference>
<sequence>VELQVKLRCEEQERLGPLQHSSSLRRQQRPLSLRPRCRSLKALHTRRRNHIQTRHISATGVQSTGHTPALRTPADDRHIPSCPSSRANTPFTTSVRTTENSHVASKVGNTSTSSGVGKTQGRLQRQSRRSKIRRREYRRLRNLLPSLQEEQQVSKVDVVAEAARYIDDLHARLLHRLKTRGLPHQVKDLPICIEEVNEGNIQDLVRHILTVINPVSLPPTKIENTRLLPSFIGKTSNHKRP</sequence>
<proteinExistence type="predicted"/>
<evidence type="ECO:0000259" key="2">
    <source>
        <dbReference type="PROSITE" id="PS50888"/>
    </source>
</evidence>
<name>A0AAV2QXT4_MEGNR</name>